<dbReference type="AlphaFoldDB" id="A0A316VH73"/>
<dbReference type="OrthoDB" id="2395010at2759"/>
<dbReference type="PANTHER" id="PTHR31366">
    <property type="entry name" value="UPF0739 PROTEIN C1ORF74"/>
    <property type="match status" value="1"/>
</dbReference>
<proteinExistence type="predicted"/>
<dbReference type="Pfam" id="PF14953">
    <property type="entry name" value="DUF4504"/>
    <property type="match status" value="1"/>
</dbReference>
<gene>
    <name evidence="1" type="ORF">FA14DRAFT_176309</name>
</gene>
<organism evidence="1 2">
    <name type="scientific">Meira miltonrushii</name>
    <dbReference type="NCBI Taxonomy" id="1280837"/>
    <lineage>
        <taxon>Eukaryota</taxon>
        <taxon>Fungi</taxon>
        <taxon>Dikarya</taxon>
        <taxon>Basidiomycota</taxon>
        <taxon>Ustilaginomycotina</taxon>
        <taxon>Exobasidiomycetes</taxon>
        <taxon>Exobasidiales</taxon>
        <taxon>Brachybasidiaceae</taxon>
        <taxon>Meira</taxon>
    </lineage>
</organism>
<accession>A0A316VH73</accession>
<dbReference type="EMBL" id="KZ819602">
    <property type="protein sequence ID" value="PWN37007.1"/>
    <property type="molecule type" value="Genomic_DNA"/>
</dbReference>
<dbReference type="GeneID" id="37022440"/>
<sequence length="313" mass="34821">MILAEVQRVTSILQDELKRSKRSASKTAILEEAWMITFVLCGMRCSGLLAKLQTDKETISALANALSRILVKDVEDLLILVHVPSQQTFIANRELLAKQLKRSKVEHDHAFLAVDQLDADAEAHITAPSSLKMMLEEIENDIERKGRTSVQIISLTLLNPTKSSAGAKTGVALAGWLLEYPLVYHFRQSENVQLQATPHSISSIGDLFSNSLDDWDGSSDMQTNNLAGKDLTVFYVNLSIKSELEIVQNILQFTIPVSVLHPTAEAIGILPGSIEEIKQHLTKLFQDRIQGQKSDQLSIRVDTKQIRMDRVAI</sequence>
<dbReference type="InterPro" id="IPR027850">
    <property type="entry name" value="DUF4504"/>
</dbReference>
<dbReference type="Proteomes" id="UP000245771">
    <property type="component" value="Unassembled WGS sequence"/>
</dbReference>
<dbReference type="PANTHER" id="PTHR31366:SF2">
    <property type="entry name" value="UPF0739 PROTEIN C1ORF74"/>
    <property type="match status" value="1"/>
</dbReference>
<keyword evidence="2" id="KW-1185">Reference proteome</keyword>
<evidence type="ECO:0000313" key="2">
    <source>
        <dbReference type="Proteomes" id="UP000245771"/>
    </source>
</evidence>
<evidence type="ECO:0000313" key="1">
    <source>
        <dbReference type="EMBL" id="PWN37007.1"/>
    </source>
</evidence>
<reference evidence="1 2" key="1">
    <citation type="journal article" date="2018" name="Mol. Biol. Evol.">
        <title>Broad Genomic Sampling Reveals a Smut Pathogenic Ancestry of the Fungal Clade Ustilaginomycotina.</title>
        <authorList>
            <person name="Kijpornyongpan T."/>
            <person name="Mondo S.J."/>
            <person name="Barry K."/>
            <person name="Sandor L."/>
            <person name="Lee J."/>
            <person name="Lipzen A."/>
            <person name="Pangilinan J."/>
            <person name="LaButti K."/>
            <person name="Hainaut M."/>
            <person name="Henrissat B."/>
            <person name="Grigoriev I.V."/>
            <person name="Spatafora J.W."/>
            <person name="Aime M.C."/>
        </authorList>
    </citation>
    <scope>NUCLEOTIDE SEQUENCE [LARGE SCALE GENOMIC DNA]</scope>
    <source>
        <strain evidence="1 2">MCA 3882</strain>
    </source>
</reference>
<protein>
    <submittedName>
        <fullName evidence="1">Uncharacterized protein</fullName>
    </submittedName>
</protein>
<dbReference type="RefSeq" id="XP_025357309.1">
    <property type="nucleotide sequence ID" value="XM_025500659.1"/>
</dbReference>
<dbReference type="InParanoid" id="A0A316VH73"/>
<name>A0A316VH73_9BASI</name>